<dbReference type="CDD" id="cd20308">
    <property type="entry name" value="cupin_YdaE"/>
    <property type="match status" value="1"/>
</dbReference>
<proteinExistence type="inferred from homology"/>
<sequence>MVNIHDKITELLTLSGIFLTKNEIERLELTDFGLNDFGNTGLIIHTYINTERCCAKELIMLPHQVCPEHTHPSTATRQGKEETFRCRFGKVSVFIEGNITTQPAVELPKDLANYTVFHEVVLNKGEQLTLSPNAKHWFKAHAEGAIVSEFSTMSNDDTDVFTNQEINRASRLSV</sequence>
<comment type="caution">
    <text evidence="9">The sequence shown here is derived from an EMBL/GenBank/DDBJ whole genome shotgun (WGS) entry which is preliminary data.</text>
</comment>
<comment type="catalytic activity">
    <reaction evidence="6">
        <text>D-lyxose = D-xylulose</text>
        <dbReference type="Rhea" id="RHEA:14201"/>
        <dbReference type="ChEBI" id="CHEBI:16789"/>
        <dbReference type="ChEBI" id="CHEBI:17140"/>
        <dbReference type="EC" id="5.3.1.15"/>
    </reaction>
</comment>
<organism evidence="9 10">
    <name type="scientific">Shewanella schlegeliana</name>
    <dbReference type="NCBI Taxonomy" id="190308"/>
    <lineage>
        <taxon>Bacteria</taxon>
        <taxon>Pseudomonadati</taxon>
        <taxon>Pseudomonadota</taxon>
        <taxon>Gammaproteobacteria</taxon>
        <taxon>Alteromonadales</taxon>
        <taxon>Shewanellaceae</taxon>
        <taxon>Shewanella</taxon>
    </lineage>
</organism>
<protein>
    <recommendedName>
        <fullName evidence="8">D-lyxose ketol-isomerase</fullName>
        <ecNumber evidence="8">5.3.1.15</ecNumber>
    </recommendedName>
</protein>
<dbReference type="Gene3D" id="2.60.120.10">
    <property type="entry name" value="Jelly Rolls"/>
    <property type="match status" value="1"/>
</dbReference>
<keyword evidence="4 9" id="KW-0413">Isomerase</keyword>
<dbReference type="Pfam" id="PF07385">
    <property type="entry name" value="Lyx_isomer"/>
    <property type="match status" value="1"/>
</dbReference>
<evidence type="ECO:0000313" key="9">
    <source>
        <dbReference type="EMBL" id="MBL4912100.1"/>
    </source>
</evidence>
<evidence type="ECO:0000256" key="1">
    <source>
        <dbReference type="ARBA" id="ARBA00001936"/>
    </source>
</evidence>
<dbReference type="EMBL" id="JAESVD010000001">
    <property type="protein sequence ID" value="MBL4912100.1"/>
    <property type="molecule type" value="Genomic_DNA"/>
</dbReference>
<comment type="cofactor">
    <cofactor evidence="1">
        <name>Mn(2+)</name>
        <dbReference type="ChEBI" id="CHEBI:29035"/>
    </cofactor>
</comment>
<keyword evidence="10" id="KW-1185">Reference proteome</keyword>
<dbReference type="SUPFAM" id="SSF51182">
    <property type="entry name" value="RmlC-like cupins"/>
    <property type="match status" value="1"/>
</dbReference>
<keyword evidence="5" id="KW-0119">Carbohydrate metabolism</keyword>
<comment type="similarity">
    <text evidence="7">Belongs to the D-lyxose ketol-isomerase family.</text>
</comment>
<dbReference type="RefSeq" id="WP_202720324.1">
    <property type="nucleotide sequence ID" value="NZ_BPEX01000018.1"/>
</dbReference>
<dbReference type="InterPro" id="IPR010864">
    <property type="entry name" value="D-lyxose_isomer"/>
</dbReference>
<evidence type="ECO:0000256" key="6">
    <source>
        <dbReference type="ARBA" id="ARBA00044907"/>
    </source>
</evidence>
<dbReference type="Proteomes" id="UP000604898">
    <property type="component" value="Unassembled WGS sequence"/>
</dbReference>
<keyword evidence="2" id="KW-0479">Metal-binding</keyword>
<dbReference type="InterPro" id="IPR011051">
    <property type="entry name" value="RmlC_Cupin_sf"/>
</dbReference>
<reference evidence="9 10" key="1">
    <citation type="submission" date="2021-01" db="EMBL/GenBank/DDBJ databases">
        <title>Genome sequence of Shewanella schlegeliana JCM 11561.</title>
        <authorList>
            <person name="Zhang H."/>
            <person name="Li C."/>
        </authorList>
    </citation>
    <scope>NUCLEOTIDE SEQUENCE [LARGE SCALE GENOMIC DNA]</scope>
    <source>
        <strain evidence="9 10">JCM 11561</strain>
    </source>
</reference>
<dbReference type="InterPro" id="IPR014710">
    <property type="entry name" value="RmlC-like_jellyroll"/>
</dbReference>
<gene>
    <name evidence="9" type="ORF">JMA39_02960</name>
</gene>
<evidence type="ECO:0000256" key="8">
    <source>
        <dbReference type="ARBA" id="ARBA00044972"/>
    </source>
</evidence>
<evidence type="ECO:0000256" key="2">
    <source>
        <dbReference type="ARBA" id="ARBA00022723"/>
    </source>
</evidence>
<accession>A0ABS1SUU6</accession>
<evidence type="ECO:0000256" key="5">
    <source>
        <dbReference type="ARBA" id="ARBA00023277"/>
    </source>
</evidence>
<evidence type="ECO:0000256" key="4">
    <source>
        <dbReference type="ARBA" id="ARBA00023235"/>
    </source>
</evidence>
<evidence type="ECO:0000256" key="3">
    <source>
        <dbReference type="ARBA" id="ARBA00023211"/>
    </source>
</evidence>
<evidence type="ECO:0000256" key="7">
    <source>
        <dbReference type="ARBA" id="ARBA00044951"/>
    </source>
</evidence>
<name>A0ABS1SUU6_9GAMM</name>
<evidence type="ECO:0000313" key="10">
    <source>
        <dbReference type="Proteomes" id="UP000604898"/>
    </source>
</evidence>
<keyword evidence="3" id="KW-0464">Manganese</keyword>
<dbReference type="EC" id="5.3.1.15" evidence="8"/>
<dbReference type="GO" id="GO:0016853">
    <property type="term" value="F:isomerase activity"/>
    <property type="evidence" value="ECO:0007669"/>
    <property type="project" value="UniProtKB-KW"/>
</dbReference>